<keyword evidence="11" id="KW-1133">Transmembrane helix</keyword>
<dbReference type="InterPro" id="IPR003660">
    <property type="entry name" value="HAMP_dom"/>
</dbReference>
<feature type="transmembrane region" description="Helical" evidence="11">
    <location>
        <begin position="14"/>
        <end position="36"/>
    </location>
</feature>
<proteinExistence type="predicted"/>
<keyword evidence="11" id="KW-0472">Membrane</keyword>
<evidence type="ECO:0000256" key="5">
    <source>
        <dbReference type="ARBA" id="ARBA00022553"/>
    </source>
</evidence>
<dbReference type="CDD" id="cd06225">
    <property type="entry name" value="HAMP"/>
    <property type="match status" value="1"/>
</dbReference>
<evidence type="ECO:0000313" key="14">
    <source>
        <dbReference type="EMBL" id="UFZ05838.1"/>
    </source>
</evidence>
<dbReference type="Gene3D" id="1.10.287.130">
    <property type="match status" value="1"/>
</dbReference>
<dbReference type="RefSeq" id="WP_231324372.1">
    <property type="nucleotide sequence ID" value="NZ_CP088156.1"/>
</dbReference>
<organism evidence="14 15">
    <name type="scientific">Bradyrhizobium ontarionense</name>
    <dbReference type="NCBI Taxonomy" id="2898149"/>
    <lineage>
        <taxon>Bacteria</taxon>
        <taxon>Pseudomonadati</taxon>
        <taxon>Pseudomonadota</taxon>
        <taxon>Alphaproteobacteria</taxon>
        <taxon>Hyphomicrobiales</taxon>
        <taxon>Nitrobacteraceae</taxon>
        <taxon>Bradyrhizobium</taxon>
    </lineage>
</organism>
<evidence type="ECO:0000313" key="15">
    <source>
        <dbReference type="Proteomes" id="UP001431010"/>
    </source>
</evidence>
<dbReference type="InterPro" id="IPR050980">
    <property type="entry name" value="2C_sensor_his_kinase"/>
</dbReference>
<evidence type="ECO:0000256" key="2">
    <source>
        <dbReference type="ARBA" id="ARBA00004651"/>
    </source>
</evidence>
<dbReference type="SMART" id="SM00388">
    <property type="entry name" value="HisKA"/>
    <property type="match status" value="1"/>
</dbReference>
<dbReference type="SUPFAM" id="SSF47384">
    <property type="entry name" value="Homodimeric domain of signal transducing histidine kinase"/>
    <property type="match status" value="1"/>
</dbReference>
<dbReference type="SUPFAM" id="SSF55874">
    <property type="entry name" value="ATPase domain of HSP90 chaperone/DNA topoisomerase II/histidine kinase"/>
    <property type="match status" value="1"/>
</dbReference>
<evidence type="ECO:0000256" key="8">
    <source>
        <dbReference type="ARBA" id="ARBA00022777"/>
    </source>
</evidence>
<sequence length="537" mass="58317">MIAPKPKKKWRPSLGQIVFGVLALVATLPLVGLFFFRIYDNQLIRQTQAELIAQSRVLAAVFAEEVAARLASGIPLGAEIPPEARPDSADTVTPIRPLLDLMANDLFVRRPDARPAPLPADPAYVAIGARLLPVILETQKVTLAGFRVLDPQGVVIAGRDEVGQSLAHIEEIAAALRGQYSAALRIRIPDKTPPPIYSISRGVGVHVFSAMPVIVNDHVAGVIYTSRTPRNIFEHLYQERGKFVAAGSAVALTTLLVGLVVARTITRPMHELIDRAGRIGRGDPAGFRPLVHYGTRDFAELSQHFFAMAEQLAQRSNYIRSFSAHLTHELKSPLTSIKGATELLLDSLAGRSEPLTHAEQDKFLTNILGDADRLEATAQRLRELARAETASQTEPGTVAEAVGTLQLRFPSARIETSGPVARKVSLSNETVLIVLAHLVDNAMRHGATRVRLEAEQRQSMLIVRVGNDGDPISPENRERIFDAFFTTRRDSGGTGMGLAIVRAIMASHGGEIMLLPTNTGVCFELRLPIDDAIAAKP</sequence>
<dbReference type="EC" id="2.7.13.3" evidence="3"/>
<dbReference type="Gene3D" id="3.30.565.10">
    <property type="entry name" value="Histidine kinase-like ATPase, C-terminal domain"/>
    <property type="match status" value="1"/>
</dbReference>
<comment type="catalytic activity">
    <reaction evidence="1">
        <text>ATP + protein L-histidine = ADP + protein N-phospho-L-histidine.</text>
        <dbReference type="EC" id="2.7.13.3"/>
    </reaction>
</comment>
<evidence type="ECO:0000256" key="1">
    <source>
        <dbReference type="ARBA" id="ARBA00000085"/>
    </source>
</evidence>
<dbReference type="InterPro" id="IPR004358">
    <property type="entry name" value="Sig_transdc_His_kin-like_C"/>
</dbReference>
<keyword evidence="7" id="KW-0547">Nucleotide-binding</keyword>
<dbReference type="InterPro" id="IPR036890">
    <property type="entry name" value="HATPase_C_sf"/>
</dbReference>
<dbReference type="InterPro" id="IPR003661">
    <property type="entry name" value="HisK_dim/P_dom"/>
</dbReference>
<dbReference type="Gene3D" id="6.10.340.10">
    <property type="match status" value="1"/>
</dbReference>
<dbReference type="InterPro" id="IPR003594">
    <property type="entry name" value="HATPase_dom"/>
</dbReference>
<dbReference type="Pfam" id="PF00512">
    <property type="entry name" value="HisKA"/>
    <property type="match status" value="1"/>
</dbReference>
<evidence type="ECO:0000256" key="6">
    <source>
        <dbReference type="ARBA" id="ARBA00022679"/>
    </source>
</evidence>
<dbReference type="EMBL" id="CP088156">
    <property type="protein sequence ID" value="UFZ05838.1"/>
    <property type="molecule type" value="Genomic_DNA"/>
</dbReference>
<comment type="subcellular location">
    <subcellularLocation>
        <location evidence="2">Cell membrane</location>
        <topology evidence="2">Multi-pass membrane protein</topology>
    </subcellularLocation>
</comment>
<evidence type="ECO:0000256" key="9">
    <source>
        <dbReference type="ARBA" id="ARBA00022840"/>
    </source>
</evidence>
<dbReference type="CDD" id="cd00082">
    <property type="entry name" value="HisKA"/>
    <property type="match status" value="1"/>
</dbReference>
<keyword evidence="10" id="KW-0175">Coiled coil</keyword>
<evidence type="ECO:0000259" key="13">
    <source>
        <dbReference type="PROSITE" id="PS50885"/>
    </source>
</evidence>
<evidence type="ECO:0000256" key="4">
    <source>
        <dbReference type="ARBA" id="ARBA00022475"/>
    </source>
</evidence>
<dbReference type="Pfam" id="PF02518">
    <property type="entry name" value="HATPase_c"/>
    <property type="match status" value="1"/>
</dbReference>
<feature type="transmembrane region" description="Helical" evidence="11">
    <location>
        <begin position="243"/>
        <end position="262"/>
    </location>
</feature>
<evidence type="ECO:0000256" key="10">
    <source>
        <dbReference type="SAM" id="Coils"/>
    </source>
</evidence>
<gene>
    <name evidence="14" type="ORF">LQG66_05895</name>
</gene>
<feature type="domain" description="Histidine kinase" evidence="12">
    <location>
        <begin position="325"/>
        <end position="531"/>
    </location>
</feature>
<name>A0ABY3RGK0_9BRAD</name>
<evidence type="ECO:0000259" key="12">
    <source>
        <dbReference type="PROSITE" id="PS50109"/>
    </source>
</evidence>
<dbReference type="PROSITE" id="PS50885">
    <property type="entry name" value="HAMP"/>
    <property type="match status" value="1"/>
</dbReference>
<accession>A0ABY3RGK0</accession>
<evidence type="ECO:0000256" key="7">
    <source>
        <dbReference type="ARBA" id="ARBA00022741"/>
    </source>
</evidence>
<keyword evidence="15" id="KW-1185">Reference proteome</keyword>
<protein>
    <recommendedName>
        <fullName evidence="3">histidine kinase</fullName>
        <ecNumber evidence="3">2.7.13.3</ecNumber>
    </recommendedName>
</protein>
<dbReference type="GO" id="GO:0005524">
    <property type="term" value="F:ATP binding"/>
    <property type="evidence" value="ECO:0007669"/>
    <property type="project" value="UniProtKB-KW"/>
</dbReference>
<keyword evidence="6" id="KW-0808">Transferase</keyword>
<dbReference type="PANTHER" id="PTHR44936:SF10">
    <property type="entry name" value="SENSOR PROTEIN RSTB"/>
    <property type="match status" value="1"/>
</dbReference>
<dbReference type="InterPro" id="IPR005467">
    <property type="entry name" value="His_kinase_dom"/>
</dbReference>
<dbReference type="Proteomes" id="UP001431010">
    <property type="component" value="Chromosome"/>
</dbReference>
<keyword evidence="8" id="KW-0418">Kinase</keyword>
<feature type="domain" description="HAMP" evidence="13">
    <location>
        <begin position="263"/>
        <end position="317"/>
    </location>
</feature>
<keyword evidence="9 14" id="KW-0067">ATP-binding</keyword>
<dbReference type="InterPro" id="IPR036097">
    <property type="entry name" value="HisK_dim/P_sf"/>
</dbReference>
<dbReference type="PROSITE" id="PS50109">
    <property type="entry name" value="HIS_KIN"/>
    <property type="match status" value="1"/>
</dbReference>
<evidence type="ECO:0000256" key="3">
    <source>
        <dbReference type="ARBA" id="ARBA00012438"/>
    </source>
</evidence>
<dbReference type="PRINTS" id="PR00344">
    <property type="entry name" value="BCTRLSENSOR"/>
</dbReference>
<reference evidence="14" key="1">
    <citation type="journal article" date="2024" name="Antonie Van Leeuwenhoek">
        <title>Bradyrhizobium ontarionense sp. nov., a novel bacterial symbiont isolated from Aeschynomene indica (Indian jointvetch), harbours photosynthesis, nitrogen fixation and nitrous oxide (N2O) reductase genes.</title>
        <authorList>
            <person name="Bromfield E.S.P."/>
            <person name="Cloutier S."/>
        </authorList>
    </citation>
    <scope>NUCLEOTIDE SEQUENCE</scope>
    <source>
        <strain evidence="14">A19</strain>
    </source>
</reference>
<keyword evidence="11" id="KW-0812">Transmembrane</keyword>
<dbReference type="SMART" id="SM00387">
    <property type="entry name" value="HATPase_c"/>
    <property type="match status" value="1"/>
</dbReference>
<evidence type="ECO:0000256" key="11">
    <source>
        <dbReference type="SAM" id="Phobius"/>
    </source>
</evidence>
<dbReference type="PANTHER" id="PTHR44936">
    <property type="entry name" value="SENSOR PROTEIN CREC"/>
    <property type="match status" value="1"/>
</dbReference>
<keyword evidence="5" id="KW-0597">Phosphoprotein</keyword>
<keyword evidence="4" id="KW-1003">Cell membrane</keyword>
<feature type="coiled-coil region" evidence="10">
    <location>
        <begin position="364"/>
        <end position="391"/>
    </location>
</feature>